<name>A0AAQ4EXY0_AMBAM</name>
<evidence type="ECO:0000313" key="3">
    <source>
        <dbReference type="Proteomes" id="UP001321473"/>
    </source>
</evidence>
<reference evidence="2 3" key="1">
    <citation type="journal article" date="2023" name="Arcadia Sci">
        <title>De novo assembly of a long-read Amblyomma americanum tick genome.</title>
        <authorList>
            <person name="Chou S."/>
            <person name="Poskanzer K.E."/>
            <person name="Rollins M."/>
            <person name="Thuy-Boun P.S."/>
        </authorList>
    </citation>
    <scope>NUCLEOTIDE SEQUENCE [LARGE SCALE GENOMIC DNA]</scope>
    <source>
        <strain evidence="2">F_SG_1</strain>
        <tissue evidence="2">Salivary glands</tissue>
    </source>
</reference>
<dbReference type="EMBL" id="JARKHS020009642">
    <property type="protein sequence ID" value="KAK8779600.1"/>
    <property type="molecule type" value="Genomic_DNA"/>
</dbReference>
<protein>
    <submittedName>
        <fullName evidence="2">Uncharacterized protein</fullName>
    </submittedName>
</protein>
<proteinExistence type="predicted"/>
<organism evidence="2 3">
    <name type="scientific">Amblyomma americanum</name>
    <name type="common">Lone star tick</name>
    <dbReference type="NCBI Taxonomy" id="6943"/>
    <lineage>
        <taxon>Eukaryota</taxon>
        <taxon>Metazoa</taxon>
        <taxon>Ecdysozoa</taxon>
        <taxon>Arthropoda</taxon>
        <taxon>Chelicerata</taxon>
        <taxon>Arachnida</taxon>
        <taxon>Acari</taxon>
        <taxon>Parasitiformes</taxon>
        <taxon>Ixodida</taxon>
        <taxon>Ixodoidea</taxon>
        <taxon>Ixodidae</taxon>
        <taxon>Amblyomminae</taxon>
        <taxon>Amblyomma</taxon>
    </lineage>
</organism>
<gene>
    <name evidence="2" type="ORF">V5799_019056</name>
</gene>
<comment type="caution">
    <text evidence="2">The sequence shown here is derived from an EMBL/GenBank/DDBJ whole genome shotgun (WGS) entry which is preliminary data.</text>
</comment>
<sequence>MLVPSKLDETKAMQLVLRSTAKSRSAETAPLPAPNDPLEPPQNPLLKPSLNPPPDDPPIPPSEPPPKTVPCPPNCGPLVQVHTVDRMSSTIYSFHLATDD</sequence>
<dbReference type="Proteomes" id="UP001321473">
    <property type="component" value="Unassembled WGS sequence"/>
</dbReference>
<evidence type="ECO:0000256" key="1">
    <source>
        <dbReference type="SAM" id="MobiDB-lite"/>
    </source>
</evidence>
<feature type="compositionally biased region" description="Pro residues" evidence="1">
    <location>
        <begin position="31"/>
        <end position="43"/>
    </location>
</feature>
<keyword evidence="3" id="KW-1185">Reference proteome</keyword>
<evidence type="ECO:0000313" key="2">
    <source>
        <dbReference type="EMBL" id="KAK8779600.1"/>
    </source>
</evidence>
<accession>A0AAQ4EXY0</accession>
<feature type="compositionally biased region" description="Pro residues" evidence="1">
    <location>
        <begin position="50"/>
        <end position="75"/>
    </location>
</feature>
<feature type="region of interest" description="Disordered" evidence="1">
    <location>
        <begin position="19"/>
        <end position="76"/>
    </location>
</feature>
<dbReference type="AlphaFoldDB" id="A0AAQ4EXY0"/>